<feature type="compositionally biased region" description="Basic and acidic residues" evidence="1">
    <location>
        <begin position="270"/>
        <end position="279"/>
    </location>
</feature>
<feature type="region of interest" description="Disordered" evidence="1">
    <location>
        <begin position="388"/>
        <end position="413"/>
    </location>
</feature>
<dbReference type="EMBL" id="AAMD01000094">
    <property type="protein sequence ID" value="EAU65051.1"/>
    <property type="molecule type" value="Genomic_DNA"/>
</dbReference>
<name>Q08X52_STIAD</name>
<evidence type="ECO:0000313" key="2">
    <source>
        <dbReference type="EMBL" id="EAU65051.1"/>
    </source>
</evidence>
<feature type="region of interest" description="Disordered" evidence="1">
    <location>
        <begin position="228"/>
        <end position="249"/>
    </location>
</feature>
<proteinExistence type="predicted"/>
<feature type="compositionally biased region" description="Basic residues" evidence="1">
    <location>
        <begin position="228"/>
        <end position="238"/>
    </location>
</feature>
<organism evidence="2 3">
    <name type="scientific">Stigmatella aurantiaca (strain DW4/3-1)</name>
    <dbReference type="NCBI Taxonomy" id="378806"/>
    <lineage>
        <taxon>Bacteria</taxon>
        <taxon>Pseudomonadati</taxon>
        <taxon>Myxococcota</taxon>
        <taxon>Myxococcia</taxon>
        <taxon>Myxococcales</taxon>
        <taxon>Cystobacterineae</taxon>
        <taxon>Archangiaceae</taxon>
        <taxon>Stigmatella</taxon>
    </lineage>
</organism>
<dbReference type="Proteomes" id="UP000032702">
    <property type="component" value="Unassembled WGS sequence"/>
</dbReference>
<accession>Q08X52</accession>
<sequence length="478" mass="51150">MQGSQLDEGIGRHRVAGDSLHHLHHVAADAHGERLEGAYAHARGRVLAGALAQLVLGALEEAAGDPQVPRPLEPDLAHHPQAPPAQLVRLRQVVLDEPPADQRQIPARLEGALQEGGLELAGIEPKALLAIREPDEGVLQDVLRGQIAGHLGFEVLERGAHAHARRRDRQRPGVVRALIGPGPGEDAAEHAHLALGGPLLGRAQALAQRFDLGLGLFGRGVRAAGARGPRHRAGVHRQRLGDEGGLGRGGGGFLGSRLRGGGLLCPCGHAHQDRGEKAPPRRFHPATPPTHESRLPVAAAEASVATRVPGTGSVEKKTGARRSARKTGRIARFCPAEGKRISLREKKGRPRSYRRDGSSGWGAEEISVSAAGGSVGFSFWSMRTPQIIVRSPPSPNRPQRMKEGTCGEPTSNSAWSTLSRVVRKLTSSWWTAARSGTNSACQLTAPFWTVWTWPWVEPRSRSERVMGPSKGAPWKLPT</sequence>
<reference evidence="2 3" key="1">
    <citation type="submission" date="2006-04" db="EMBL/GenBank/DDBJ databases">
        <authorList>
            <person name="Nierman W.C."/>
        </authorList>
    </citation>
    <scope>NUCLEOTIDE SEQUENCE [LARGE SCALE GENOMIC DNA]</scope>
    <source>
        <strain evidence="2 3">DW4/3-1</strain>
    </source>
</reference>
<evidence type="ECO:0000313" key="3">
    <source>
        <dbReference type="Proteomes" id="UP000032702"/>
    </source>
</evidence>
<evidence type="ECO:0000256" key="1">
    <source>
        <dbReference type="SAM" id="MobiDB-lite"/>
    </source>
</evidence>
<gene>
    <name evidence="2" type="ORF">STIAU_4679</name>
</gene>
<comment type="caution">
    <text evidence="2">The sequence shown here is derived from an EMBL/GenBank/DDBJ whole genome shotgun (WGS) entry which is preliminary data.</text>
</comment>
<feature type="region of interest" description="Disordered" evidence="1">
    <location>
        <begin position="270"/>
        <end position="327"/>
    </location>
</feature>
<protein>
    <submittedName>
        <fullName evidence="2">Uncharacterized protein</fullName>
    </submittedName>
</protein>
<dbReference type="AlphaFoldDB" id="Q08X52"/>